<dbReference type="AlphaFoldDB" id="A0A5J4T4E9"/>
<evidence type="ECO:0000313" key="1">
    <source>
        <dbReference type="EMBL" id="KAA6352988.1"/>
    </source>
</evidence>
<gene>
    <name evidence="1" type="ORF">EZS28_051485</name>
</gene>
<reference evidence="1 2" key="1">
    <citation type="submission" date="2019-03" db="EMBL/GenBank/DDBJ databases">
        <title>Single cell metagenomics reveals metabolic interactions within the superorganism composed of flagellate Streblomastix strix and complex community of Bacteroidetes bacteria on its surface.</title>
        <authorList>
            <person name="Treitli S.C."/>
            <person name="Kolisko M."/>
            <person name="Husnik F."/>
            <person name="Keeling P."/>
            <person name="Hampl V."/>
        </authorList>
    </citation>
    <scope>NUCLEOTIDE SEQUENCE [LARGE SCALE GENOMIC DNA]</scope>
    <source>
        <strain evidence="1">ST1C</strain>
    </source>
</reference>
<name>A0A5J4T4E9_9EUKA</name>
<organism evidence="1 2">
    <name type="scientific">Streblomastix strix</name>
    <dbReference type="NCBI Taxonomy" id="222440"/>
    <lineage>
        <taxon>Eukaryota</taxon>
        <taxon>Metamonada</taxon>
        <taxon>Preaxostyla</taxon>
        <taxon>Oxymonadida</taxon>
        <taxon>Streblomastigidae</taxon>
        <taxon>Streblomastix</taxon>
    </lineage>
</organism>
<dbReference type="Proteomes" id="UP000324800">
    <property type="component" value="Unassembled WGS sequence"/>
</dbReference>
<feature type="non-terminal residue" evidence="1">
    <location>
        <position position="1"/>
    </location>
</feature>
<evidence type="ECO:0000313" key="2">
    <source>
        <dbReference type="Proteomes" id="UP000324800"/>
    </source>
</evidence>
<comment type="caution">
    <text evidence="1">The sequence shown here is derived from an EMBL/GenBank/DDBJ whole genome shotgun (WGS) entry which is preliminary data.</text>
</comment>
<accession>A0A5J4T4E9</accession>
<sequence>AQECVDGLKNLDIYNYPQPVNMEVSLLSIFYGLYGISNESIRAERISNIRKFNKLTANADKNYGQASSNDECKPNPLVLRKILRYHNKDNYELIIKPLLKKNYEVKKQQKISDTVQQIEKHEIDLKNVFTLTDISSKALNGQYQNKLELVAEDLLKKLKDGSYQNSWYFVIKEYD</sequence>
<proteinExistence type="predicted"/>
<protein>
    <submittedName>
        <fullName evidence="1">Uncharacterized protein</fullName>
    </submittedName>
</protein>
<dbReference type="EMBL" id="SNRW01038956">
    <property type="protein sequence ID" value="KAA6352988.1"/>
    <property type="molecule type" value="Genomic_DNA"/>
</dbReference>